<dbReference type="InterPro" id="IPR046947">
    <property type="entry name" value="LytR-like"/>
</dbReference>
<organism evidence="4 5">
    <name type="scientific">Rurimicrobium arvi</name>
    <dbReference type="NCBI Taxonomy" id="2049916"/>
    <lineage>
        <taxon>Bacteria</taxon>
        <taxon>Pseudomonadati</taxon>
        <taxon>Bacteroidota</taxon>
        <taxon>Chitinophagia</taxon>
        <taxon>Chitinophagales</taxon>
        <taxon>Chitinophagaceae</taxon>
        <taxon>Rurimicrobium</taxon>
    </lineage>
</organism>
<dbReference type="Pfam" id="PF00072">
    <property type="entry name" value="Response_reg"/>
    <property type="match status" value="1"/>
</dbReference>
<dbReference type="RefSeq" id="WP_344823222.1">
    <property type="nucleotide sequence ID" value="NZ_BAABEZ010000013.1"/>
</dbReference>
<keyword evidence="1" id="KW-0597">Phosphoprotein</keyword>
<keyword evidence="5" id="KW-1185">Reference proteome</keyword>
<dbReference type="Proteomes" id="UP001501410">
    <property type="component" value="Unassembled WGS sequence"/>
</dbReference>
<evidence type="ECO:0000259" key="2">
    <source>
        <dbReference type="PROSITE" id="PS50110"/>
    </source>
</evidence>
<protein>
    <submittedName>
        <fullName evidence="4">LytTR family DNA-binding domain-containing protein</fullName>
    </submittedName>
</protein>
<evidence type="ECO:0000313" key="5">
    <source>
        <dbReference type="Proteomes" id="UP001501410"/>
    </source>
</evidence>
<sequence length="246" mass="28191">MKVLIVEDEFASQQYLSKFLQQFFPELKIAGIADNVPDAVRLIREEEPDILFLDIELKMGTGFDVLQQYPDLKAEVIFTTAFNQFAVHAFEYHAVDYLLKPLEDSRLKRSLEFCIERVEQKSSKQQISALLEHIQPGSSRKRLSIHTADGIEFIEAEEILYAMAKGNYTELKLKNGHKITVTKKLKEIEEKLPASLFFRIHNSYIVQSSCIKKYYKGRGGSIVLNDDTALPVSSARRDELMKHFGA</sequence>
<feature type="domain" description="HTH LytTR-type" evidence="3">
    <location>
        <begin position="143"/>
        <end position="246"/>
    </location>
</feature>
<comment type="caution">
    <text evidence="4">The sequence shown here is derived from an EMBL/GenBank/DDBJ whole genome shotgun (WGS) entry which is preliminary data.</text>
</comment>
<dbReference type="PROSITE" id="PS50110">
    <property type="entry name" value="RESPONSE_REGULATORY"/>
    <property type="match status" value="1"/>
</dbReference>
<evidence type="ECO:0000256" key="1">
    <source>
        <dbReference type="PROSITE-ProRule" id="PRU00169"/>
    </source>
</evidence>
<dbReference type="PANTHER" id="PTHR37299">
    <property type="entry name" value="TRANSCRIPTIONAL REGULATOR-RELATED"/>
    <property type="match status" value="1"/>
</dbReference>
<dbReference type="EMBL" id="BAABEZ010000013">
    <property type="protein sequence ID" value="GAA4451664.1"/>
    <property type="molecule type" value="Genomic_DNA"/>
</dbReference>
<evidence type="ECO:0000313" key="4">
    <source>
        <dbReference type="EMBL" id="GAA4451664.1"/>
    </source>
</evidence>
<dbReference type="Pfam" id="PF04397">
    <property type="entry name" value="LytTR"/>
    <property type="match status" value="1"/>
</dbReference>
<feature type="modified residue" description="4-aspartylphosphate" evidence="1">
    <location>
        <position position="54"/>
    </location>
</feature>
<proteinExistence type="predicted"/>
<dbReference type="Gene3D" id="3.40.50.2300">
    <property type="match status" value="1"/>
</dbReference>
<reference evidence="5" key="1">
    <citation type="journal article" date="2019" name="Int. J. Syst. Evol. Microbiol.">
        <title>The Global Catalogue of Microorganisms (GCM) 10K type strain sequencing project: providing services to taxonomists for standard genome sequencing and annotation.</title>
        <authorList>
            <consortium name="The Broad Institute Genomics Platform"/>
            <consortium name="The Broad Institute Genome Sequencing Center for Infectious Disease"/>
            <person name="Wu L."/>
            <person name="Ma J."/>
        </authorList>
    </citation>
    <scope>NUCLEOTIDE SEQUENCE [LARGE SCALE GENOMIC DNA]</scope>
    <source>
        <strain evidence="5">JCM 31921</strain>
    </source>
</reference>
<dbReference type="Gene3D" id="2.40.50.1020">
    <property type="entry name" value="LytTr DNA-binding domain"/>
    <property type="match status" value="1"/>
</dbReference>
<feature type="domain" description="Response regulatory" evidence="2">
    <location>
        <begin position="2"/>
        <end position="115"/>
    </location>
</feature>
<dbReference type="InterPro" id="IPR007492">
    <property type="entry name" value="LytTR_DNA-bd_dom"/>
</dbReference>
<dbReference type="InterPro" id="IPR001789">
    <property type="entry name" value="Sig_transdc_resp-reg_receiver"/>
</dbReference>
<dbReference type="GO" id="GO:0003677">
    <property type="term" value="F:DNA binding"/>
    <property type="evidence" value="ECO:0007669"/>
    <property type="project" value="UniProtKB-KW"/>
</dbReference>
<gene>
    <name evidence="4" type="ORF">GCM10023092_09410</name>
</gene>
<name>A0ABP8MN09_9BACT</name>
<dbReference type="SMART" id="SM00448">
    <property type="entry name" value="REC"/>
    <property type="match status" value="1"/>
</dbReference>
<accession>A0ABP8MN09</accession>
<dbReference type="PROSITE" id="PS50930">
    <property type="entry name" value="HTH_LYTTR"/>
    <property type="match status" value="1"/>
</dbReference>
<dbReference type="PANTHER" id="PTHR37299:SF1">
    <property type="entry name" value="STAGE 0 SPORULATION PROTEIN A HOMOLOG"/>
    <property type="match status" value="1"/>
</dbReference>
<dbReference type="SUPFAM" id="SSF52172">
    <property type="entry name" value="CheY-like"/>
    <property type="match status" value="1"/>
</dbReference>
<dbReference type="SMART" id="SM00850">
    <property type="entry name" value="LytTR"/>
    <property type="match status" value="1"/>
</dbReference>
<evidence type="ECO:0000259" key="3">
    <source>
        <dbReference type="PROSITE" id="PS50930"/>
    </source>
</evidence>
<dbReference type="InterPro" id="IPR011006">
    <property type="entry name" value="CheY-like_superfamily"/>
</dbReference>
<keyword evidence="4" id="KW-0238">DNA-binding</keyword>